<feature type="non-terminal residue" evidence="1">
    <location>
        <position position="91"/>
    </location>
</feature>
<accession>X1FH27</accession>
<dbReference type="EMBL" id="BARU01005242">
    <property type="protein sequence ID" value="GAH28694.1"/>
    <property type="molecule type" value="Genomic_DNA"/>
</dbReference>
<reference evidence="1" key="1">
    <citation type="journal article" date="2014" name="Front. Microbiol.">
        <title>High frequency of phylogenetically diverse reductive dehalogenase-homologous genes in deep subseafloor sedimentary metagenomes.</title>
        <authorList>
            <person name="Kawai M."/>
            <person name="Futagami T."/>
            <person name="Toyoda A."/>
            <person name="Takaki Y."/>
            <person name="Nishi S."/>
            <person name="Hori S."/>
            <person name="Arai W."/>
            <person name="Tsubouchi T."/>
            <person name="Morono Y."/>
            <person name="Uchiyama I."/>
            <person name="Ito T."/>
            <person name="Fujiyama A."/>
            <person name="Inagaki F."/>
            <person name="Takami H."/>
        </authorList>
    </citation>
    <scope>NUCLEOTIDE SEQUENCE</scope>
    <source>
        <strain evidence="1">Expedition CK06-06</strain>
    </source>
</reference>
<organism evidence="1">
    <name type="scientific">marine sediment metagenome</name>
    <dbReference type="NCBI Taxonomy" id="412755"/>
    <lineage>
        <taxon>unclassified sequences</taxon>
        <taxon>metagenomes</taxon>
        <taxon>ecological metagenomes</taxon>
    </lineage>
</organism>
<evidence type="ECO:0000313" key="1">
    <source>
        <dbReference type="EMBL" id="GAH28694.1"/>
    </source>
</evidence>
<protein>
    <submittedName>
        <fullName evidence="1">Uncharacterized protein</fullName>
    </submittedName>
</protein>
<sequence>MTEETLRTHALQVSGSCGPAAQLSLVSKHITGLYRILEISARFPAGCAGEVRVYLMMCQDPSSLTTGLPPGMSILSMLSPNDYLVGDDVTI</sequence>
<proteinExistence type="predicted"/>
<comment type="caution">
    <text evidence="1">The sequence shown here is derived from an EMBL/GenBank/DDBJ whole genome shotgun (WGS) entry which is preliminary data.</text>
</comment>
<dbReference type="AlphaFoldDB" id="X1FH27"/>
<gene>
    <name evidence="1" type="ORF">S03H2_10156</name>
</gene>
<name>X1FH27_9ZZZZ</name>